<dbReference type="Pfam" id="PF00246">
    <property type="entry name" value="Peptidase_M14"/>
    <property type="match status" value="1"/>
</dbReference>
<dbReference type="PANTHER" id="PTHR12756:SF11">
    <property type="entry name" value="CYTOSOLIC CARBOXYPEPTIDASE 1"/>
    <property type="match status" value="1"/>
</dbReference>
<feature type="domain" description="Peptidase M14" evidence="2">
    <location>
        <begin position="169"/>
        <end position="310"/>
    </location>
</feature>
<dbReference type="PANTHER" id="PTHR12756">
    <property type="entry name" value="CYTOSOLIC CARBOXYPEPTIDASE"/>
    <property type="match status" value="1"/>
</dbReference>
<accession>A0A512C6B6</accession>
<dbReference type="Gene3D" id="3.40.630.10">
    <property type="entry name" value="Zn peptidases"/>
    <property type="match status" value="1"/>
</dbReference>
<gene>
    <name evidence="3" type="ORF">CQA01_02340</name>
</gene>
<proteinExistence type="predicted"/>
<dbReference type="SUPFAM" id="SSF53187">
    <property type="entry name" value="Zn-dependent exopeptidases"/>
    <property type="match status" value="1"/>
</dbReference>
<dbReference type="AlphaFoldDB" id="A0A512C6B6"/>
<comment type="cofactor">
    <cofactor evidence="1">
        <name>Zn(2+)</name>
        <dbReference type="ChEBI" id="CHEBI:29105"/>
    </cofactor>
</comment>
<evidence type="ECO:0000313" key="4">
    <source>
        <dbReference type="Proteomes" id="UP000321301"/>
    </source>
</evidence>
<comment type="caution">
    <text evidence="3">The sequence shown here is derived from an EMBL/GenBank/DDBJ whole genome shotgun (WGS) entry which is preliminary data.</text>
</comment>
<name>A0A512C6B6_9BACT</name>
<dbReference type="EMBL" id="BJYV01000001">
    <property type="protein sequence ID" value="GEO19700.1"/>
    <property type="molecule type" value="Genomic_DNA"/>
</dbReference>
<evidence type="ECO:0000256" key="1">
    <source>
        <dbReference type="ARBA" id="ARBA00001947"/>
    </source>
</evidence>
<evidence type="ECO:0000313" key="3">
    <source>
        <dbReference type="EMBL" id="GEO19700.1"/>
    </source>
</evidence>
<dbReference type="Proteomes" id="UP000321301">
    <property type="component" value="Unassembled WGS sequence"/>
</dbReference>
<evidence type="ECO:0000259" key="2">
    <source>
        <dbReference type="Pfam" id="PF00246"/>
    </source>
</evidence>
<dbReference type="InterPro" id="IPR050821">
    <property type="entry name" value="Cytosolic_carboxypeptidase"/>
</dbReference>
<organism evidence="3 4">
    <name type="scientific">Cyclobacterium qasimii</name>
    <dbReference type="NCBI Taxonomy" id="1350429"/>
    <lineage>
        <taxon>Bacteria</taxon>
        <taxon>Pseudomonadati</taxon>
        <taxon>Bacteroidota</taxon>
        <taxon>Cytophagia</taxon>
        <taxon>Cytophagales</taxon>
        <taxon>Cyclobacteriaceae</taxon>
        <taxon>Cyclobacterium</taxon>
    </lineage>
</organism>
<reference evidence="3 4" key="1">
    <citation type="submission" date="2019-07" db="EMBL/GenBank/DDBJ databases">
        <title>Whole genome shotgun sequence of Cyclobacterium qasimii NBRC 106168.</title>
        <authorList>
            <person name="Hosoyama A."/>
            <person name="Uohara A."/>
            <person name="Ohji S."/>
            <person name="Ichikawa N."/>
        </authorList>
    </citation>
    <scope>NUCLEOTIDE SEQUENCE [LARGE SCALE GENOMIC DNA]</scope>
    <source>
        <strain evidence="3 4">NBRC 106168</strain>
    </source>
</reference>
<sequence length="428" mass="48716">MKSNKPFYFILFATVLAVFVSQNLLAQEELKNPLRIGSTNKLNFAERTAQIPIIDSDFPGGNVVIDKVLGDTIFFKPALRDTPREWFYWCFTVKNTSNKKWFFKATKPNVLTNLGAAYSKDGGYGWNWIDQSNYLGPDLFSFEFSGDGEPVMFSMGMAYTQKNFDKFMLQHKNSKYIRKSVLSTTRAGREVEQLLISNFDSQPKVRVLFTARAHAGEMMSNYIIEGMLDAMLSGNASMDKLLENVEVMIIPFLDKDGVEQGDQGKYRSPRDHNRDYSGESIYTSTKAIREDIPKWIDGLPWIGIDLHNPWIKGENNEWVYFVGNEEERISAAQEKFVNTLIRTQKGPLTINSKTGFLAYGTAWNKGSNYEQGYSFSKWASGFLDEGLIMTTTLEFPFGINNGQLVTQEKARLFGKDLIYALSEYIEGQ</sequence>
<dbReference type="GO" id="GO:0008270">
    <property type="term" value="F:zinc ion binding"/>
    <property type="evidence" value="ECO:0007669"/>
    <property type="project" value="InterPro"/>
</dbReference>
<dbReference type="GO" id="GO:0006508">
    <property type="term" value="P:proteolysis"/>
    <property type="evidence" value="ECO:0007669"/>
    <property type="project" value="InterPro"/>
</dbReference>
<dbReference type="GO" id="GO:0004181">
    <property type="term" value="F:metallocarboxypeptidase activity"/>
    <property type="evidence" value="ECO:0007669"/>
    <property type="project" value="InterPro"/>
</dbReference>
<protein>
    <recommendedName>
        <fullName evidence="2">Peptidase M14 domain-containing protein</fullName>
    </recommendedName>
</protein>
<dbReference type="InterPro" id="IPR000834">
    <property type="entry name" value="Peptidase_M14"/>
</dbReference>
<dbReference type="RefSeq" id="WP_020889839.1">
    <property type="nucleotide sequence ID" value="NZ_BJYV01000001.1"/>
</dbReference>
<keyword evidence="4" id="KW-1185">Reference proteome</keyword>